<feature type="chain" id="PRO_5040487349" evidence="3">
    <location>
        <begin position="18"/>
        <end position="284"/>
    </location>
</feature>
<gene>
    <name evidence="5" type="ORF">Daura_24785</name>
</gene>
<evidence type="ECO:0000256" key="3">
    <source>
        <dbReference type="SAM" id="SignalP"/>
    </source>
</evidence>
<reference evidence="5" key="1">
    <citation type="submission" date="2021-04" db="EMBL/GenBank/DDBJ databases">
        <title>Dactylosporangium aurantiacum NRRL B-8018 full assembly.</title>
        <authorList>
            <person name="Hartkoorn R.C."/>
            <person name="Beaudoing E."/>
            <person name="Hot D."/>
        </authorList>
    </citation>
    <scope>NUCLEOTIDE SEQUENCE</scope>
    <source>
        <strain evidence="5">NRRL B-8018</strain>
    </source>
</reference>
<feature type="transmembrane region" description="Helical" evidence="2">
    <location>
        <begin position="61"/>
        <end position="81"/>
    </location>
</feature>
<dbReference type="Pfam" id="PF00892">
    <property type="entry name" value="EamA"/>
    <property type="match status" value="1"/>
</dbReference>
<dbReference type="GO" id="GO:0016020">
    <property type="term" value="C:membrane"/>
    <property type="evidence" value="ECO:0007669"/>
    <property type="project" value="InterPro"/>
</dbReference>
<feature type="domain" description="EamA" evidence="4">
    <location>
        <begin position="6"/>
        <end position="130"/>
    </location>
</feature>
<feature type="signal peptide" evidence="3">
    <location>
        <begin position="1"/>
        <end position="17"/>
    </location>
</feature>
<dbReference type="Gene3D" id="1.10.3730.20">
    <property type="match status" value="1"/>
</dbReference>
<evidence type="ECO:0000313" key="6">
    <source>
        <dbReference type="Proteomes" id="UP001058003"/>
    </source>
</evidence>
<dbReference type="InterPro" id="IPR037185">
    <property type="entry name" value="EmrE-like"/>
</dbReference>
<keyword evidence="2" id="KW-0812">Transmembrane</keyword>
<feature type="transmembrane region" description="Helical" evidence="2">
    <location>
        <begin position="146"/>
        <end position="165"/>
    </location>
</feature>
<name>A0A9Q9MJI7_9ACTN</name>
<accession>A0A9Q9MJI7</accession>
<dbReference type="InterPro" id="IPR000620">
    <property type="entry name" value="EamA_dom"/>
</dbReference>
<keyword evidence="2" id="KW-1133">Transmembrane helix</keyword>
<feature type="transmembrane region" description="Helical" evidence="2">
    <location>
        <begin position="177"/>
        <end position="197"/>
    </location>
</feature>
<dbReference type="EMBL" id="CP073767">
    <property type="protein sequence ID" value="UWZ59094.1"/>
    <property type="molecule type" value="Genomic_DNA"/>
</dbReference>
<proteinExistence type="inferred from homology"/>
<dbReference type="RefSeq" id="WP_033367351.1">
    <property type="nucleotide sequence ID" value="NZ_CP073767.1"/>
</dbReference>
<sequence>MTAAVLLAVLVAAVVHASWNAVAHTIDDELAGLSLVGAGRVVCGLALAAAAPAPDPASWPWLAASALLHVVYQVLLVRSFALGDFGQVYPIARGTAPIVVTLVATTVLGERLHPLTLAGVAVTMAGLVGLAVWGFRARQADAPPSWPGIVAALGTGLTIAAYTVVDGVGVRAAVATAGYVAWLMISDGVAVPAYALARHGTAMVRRARPVAAKGLTAGALSVLSYGLILWAQANAQLAPVAVLRESSILVGAAIATFCFRERFGAPRAVAAAVVLAGITLILAR</sequence>
<keyword evidence="6" id="KW-1185">Reference proteome</keyword>
<keyword evidence="3" id="KW-0732">Signal</keyword>
<organism evidence="5 6">
    <name type="scientific">Dactylosporangium aurantiacum</name>
    <dbReference type="NCBI Taxonomy" id="35754"/>
    <lineage>
        <taxon>Bacteria</taxon>
        <taxon>Bacillati</taxon>
        <taxon>Actinomycetota</taxon>
        <taxon>Actinomycetes</taxon>
        <taxon>Micromonosporales</taxon>
        <taxon>Micromonosporaceae</taxon>
        <taxon>Dactylosporangium</taxon>
    </lineage>
</organism>
<evidence type="ECO:0000256" key="1">
    <source>
        <dbReference type="ARBA" id="ARBA00007362"/>
    </source>
</evidence>
<dbReference type="KEGG" id="daur:Daura_24785"/>
<feature type="transmembrane region" description="Helical" evidence="2">
    <location>
        <begin position="209"/>
        <end position="231"/>
    </location>
</feature>
<dbReference type="SUPFAM" id="SSF103481">
    <property type="entry name" value="Multidrug resistance efflux transporter EmrE"/>
    <property type="match status" value="2"/>
</dbReference>
<evidence type="ECO:0000313" key="5">
    <source>
        <dbReference type="EMBL" id="UWZ59094.1"/>
    </source>
</evidence>
<feature type="transmembrane region" description="Helical" evidence="2">
    <location>
        <begin position="88"/>
        <end position="109"/>
    </location>
</feature>
<feature type="transmembrane region" description="Helical" evidence="2">
    <location>
        <begin position="265"/>
        <end position="283"/>
    </location>
</feature>
<dbReference type="Proteomes" id="UP001058003">
    <property type="component" value="Chromosome"/>
</dbReference>
<protein>
    <submittedName>
        <fullName evidence="5">EamA family transporter</fullName>
    </submittedName>
</protein>
<comment type="similarity">
    <text evidence="1">Belongs to the EamA transporter family.</text>
</comment>
<dbReference type="AlphaFoldDB" id="A0A9Q9MJI7"/>
<dbReference type="OrthoDB" id="9783707at2"/>
<evidence type="ECO:0000259" key="4">
    <source>
        <dbReference type="Pfam" id="PF00892"/>
    </source>
</evidence>
<keyword evidence="2" id="KW-0472">Membrane</keyword>
<evidence type="ECO:0000256" key="2">
    <source>
        <dbReference type="SAM" id="Phobius"/>
    </source>
</evidence>
<feature type="transmembrane region" description="Helical" evidence="2">
    <location>
        <begin position="115"/>
        <end position="134"/>
    </location>
</feature>